<reference evidence="8 9" key="1">
    <citation type="journal article" date="2009" name="Science">
        <title>Genome sequence, comparative analysis, and population genetics of the domestic horse.</title>
        <authorList>
            <consortium name="Broad Institute Genome Sequencing Platform"/>
            <consortium name="Broad Institute Whole Genome Assembly Team"/>
            <person name="Wade C.M."/>
            <person name="Giulotto E."/>
            <person name="Sigurdsson S."/>
            <person name="Zoli M."/>
            <person name="Gnerre S."/>
            <person name="Imsland F."/>
            <person name="Lear T.L."/>
            <person name="Adelson D.L."/>
            <person name="Bailey E."/>
            <person name="Bellone R.R."/>
            <person name="Bloecker H."/>
            <person name="Distl O."/>
            <person name="Edgar R.C."/>
            <person name="Garber M."/>
            <person name="Leeb T."/>
            <person name="Mauceli E."/>
            <person name="MacLeod J.N."/>
            <person name="Penedo M.C.T."/>
            <person name="Raison J.M."/>
            <person name="Sharpe T."/>
            <person name="Vogel J."/>
            <person name="Andersson L."/>
            <person name="Antczak D.F."/>
            <person name="Biagi T."/>
            <person name="Binns M.M."/>
            <person name="Chowdhary B.P."/>
            <person name="Coleman S.J."/>
            <person name="Della Valle G."/>
            <person name="Fryc S."/>
            <person name="Guerin G."/>
            <person name="Hasegawa T."/>
            <person name="Hill E.W."/>
            <person name="Jurka J."/>
            <person name="Kiialainen A."/>
            <person name="Lindgren G."/>
            <person name="Liu J."/>
            <person name="Magnani E."/>
            <person name="Mickelson J.R."/>
            <person name="Murray J."/>
            <person name="Nergadze S.G."/>
            <person name="Onofrio R."/>
            <person name="Pedroni S."/>
            <person name="Piras M.F."/>
            <person name="Raudsepp T."/>
            <person name="Rocchi M."/>
            <person name="Roeed K.H."/>
            <person name="Ryder O.A."/>
            <person name="Searle S."/>
            <person name="Skow L."/>
            <person name="Swinburne J.E."/>
            <person name="Syvaenen A.C."/>
            <person name="Tozaki T."/>
            <person name="Valberg S.J."/>
            <person name="Vaudin M."/>
            <person name="White J.R."/>
            <person name="Zody M.C."/>
            <person name="Lander E.S."/>
            <person name="Lindblad-Toh K."/>
        </authorList>
    </citation>
    <scope>NUCLEOTIDE SEQUENCE [LARGE SCALE GENOMIC DNA]</scope>
    <source>
        <strain evidence="8 9">Thoroughbred</strain>
    </source>
</reference>
<evidence type="ECO:0000256" key="4">
    <source>
        <dbReference type="ARBA" id="ARBA00023203"/>
    </source>
</evidence>
<dbReference type="SMART" id="SM00392">
    <property type="entry name" value="PROF"/>
    <property type="match status" value="1"/>
</dbReference>
<dbReference type="Pfam" id="PF00235">
    <property type="entry name" value="Profilin"/>
    <property type="match status" value="1"/>
</dbReference>
<comment type="subcellular location">
    <subcellularLocation>
        <location evidence="1">Cytoplasm</location>
        <location evidence="1">Cytoskeleton</location>
    </subcellularLocation>
</comment>
<keyword evidence="3" id="KW-0963">Cytoplasm</keyword>
<name>A0A9L0TN99_HORSE</name>
<dbReference type="CDD" id="cd00148">
    <property type="entry name" value="PROF"/>
    <property type="match status" value="1"/>
</dbReference>
<reference evidence="8" key="3">
    <citation type="submission" date="2025-09" db="UniProtKB">
        <authorList>
            <consortium name="Ensembl"/>
        </authorList>
    </citation>
    <scope>IDENTIFICATION</scope>
    <source>
        <strain evidence="8">Thoroughbred</strain>
    </source>
</reference>
<dbReference type="PRINTS" id="PR01639">
    <property type="entry name" value="PROFILINMAML"/>
</dbReference>
<comment type="similarity">
    <text evidence="2 6">Belongs to the profilin family.</text>
</comment>
<reference evidence="8" key="2">
    <citation type="submission" date="2025-08" db="UniProtKB">
        <authorList>
            <consortium name="Ensembl"/>
        </authorList>
    </citation>
    <scope>IDENTIFICATION</scope>
    <source>
        <strain evidence="8">Thoroughbred</strain>
    </source>
</reference>
<dbReference type="InterPro" id="IPR048278">
    <property type="entry name" value="PFN"/>
</dbReference>
<dbReference type="PANTHER" id="PTHR13936">
    <property type="entry name" value="PROFILIN"/>
    <property type="match status" value="1"/>
</dbReference>
<evidence type="ECO:0000256" key="3">
    <source>
        <dbReference type="ARBA" id="ARBA00022490"/>
    </source>
</evidence>
<dbReference type="AlphaFoldDB" id="A0A9L0TN99"/>
<dbReference type="Proteomes" id="UP000002281">
    <property type="component" value="Chromosome 11"/>
</dbReference>
<feature type="region of interest" description="Disordered" evidence="7">
    <location>
        <begin position="48"/>
        <end position="69"/>
    </location>
</feature>
<evidence type="ECO:0000256" key="1">
    <source>
        <dbReference type="ARBA" id="ARBA00004245"/>
    </source>
</evidence>
<dbReference type="GO" id="GO:0003779">
    <property type="term" value="F:actin binding"/>
    <property type="evidence" value="ECO:0007669"/>
    <property type="project" value="UniProtKB-KW"/>
</dbReference>
<dbReference type="GeneTree" id="ENSGT00940000153664"/>
<accession>A0A9L0TN99</accession>
<evidence type="ECO:0000256" key="6">
    <source>
        <dbReference type="RuleBase" id="RU003909"/>
    </source>
</evidence>
<dbReference type="GO" id="GO:0030036">
    <property type="term" value="P:actin cytoskeleton organization"/>
    <property type="evidence" value="ECO:0007669"/>
    <property type="project" value="InterPro"/>
</dbReference>
<keyword evidence="5" id="KW-0206">Cytoskeleton</keyword>
<dbReference type="Ensembl" id="ENSECAT00000083752.1">
    <property type="protein sequence ID" value="ENSECAP00000088620.1"/>
    <property type="gene ID" value="ENSECAG00000041123.2"/>
</dbReference>
<evidence type="ECO:0000313" key="8">
    <source>
        <dbReference type="Ensembl" id="ENSECAP00000088620.1"/>
    </source>
</evidence>
<evidence type="ECO:0007829" key="10">
    <source>
        <dbReference type="PeptideAtlas" id="A0A9L0TN99"/>
    </source>
</evidence>
<dbReference type="GO" id="GO:0005856">
    <property type="term" value="C:cytoskeleton"/>
    <property type="evidence" value="ECO:0007669"/>
    <property type="project" value="UniProtKB-SubCell"/>
</dbReference>
<dbReference type="PANTHER" id="PTHR13936:SF14">
    <property type="entry name" value="PROFILIN-1"/>
    <property type="match status" value="1"/>
</dbReference>
<keyword evidence="9" id="KW-1185">Reference proteome</keyword>
<organism evidence="8 9">
    <name type="scientific">Equus caballus</name>
    <name type="common">Horse</name>
    <dbReference type="NCBI Taxonomy" id="9796"/>
    <lineage>
        <taxon>Eukaryota</taxon>
        <taxon>Metazoa</taxon>
        <taxon>Chordata</taxon>
        <taxon>Craniata</taxon>
        <taxon>Vertebrata</taxon>
        <taxon>Euteleostomi</taxon>
        <taxon>Mammalia</taxon>
        <taxon>Eutheria</taxon>
        <taxon>Laurasiatheria</taxon>
        <taxon>Perissodactyla</taxon>
        <taxon>Equidae</taxon>
        <taxon>Equus</taxon>
    </lineage>
</organism>
<evidence type="ECO:0000256" key="7">
    <source>
        <dbReference type="SAM" id="MobiDB-lite"/>
    </source>
</evidence>
<keyword evidence="4 6" id="KW-0009">Actin-binding</keyword>
<evidence type="ECO:0000256" key="5">
    <source>
        <dbReference type="ARBA" id="ARBA00023212"/>
    </source>
</evidence>
<dbReference type="InterPro" id="IPR036140">
    <property type="entry name" value="PFN_sf"/>
</dbReference>
<gene>
    <name evidence="8" type="primary">PFN1</name>
</gene>
<evidence type="ECO:0000313" key="9">
    <source>
        <dbReference type="Proteomes" id="UP000002281"/>
    </source>
</evidence>
<dbReference type="Gene3D" id="3.30.450.30">
    <property type="entry name" value="Dynein light chain 2a, cytoplasmic"/>
    <property type="match status" value="1"/>
</dbReference>
<dbReference type="SUPFAM" id="SSF55770">
    <property type="entry name" value="Profilin (actin-binding protein)"/>
    <property type="match status" value="1"/>
</dbReference>
<proteinExistence type="evidence at protein level"/>
<dbReference type="InterPro" id="IPR005455">
    <property type="entry name" value="PFN_euk"/>
</dbReference>
<evidence type="ECO:0000256" key="2">
    <source>
        <dbReference type="ARBA" id="ARBA00010058"/>
    </source>
</evidence>
<keyword evidence="10" id="KW-1267">Proteomics identification</keyword>
<sequence length="200" mass="21483">EGTWGPVDPQLYFRPPARAPSTIVSLYAGGSPSRVAWVLCPSSGLPAPPNSIREGEAATRPPSPRSRHVGLNIPVRTIPEVPSPSLPAIRRGLQQGNFVRSSRTPAEVGVLVGKDRSSFFVNGLTLGGQKCSVIRDSLLQDGEFTMDLRTKSTGGAPTFNITVTMTAKTLVLLMGKEGVHGGMINKKCYEMASHLRRSQY</sequence>
<protein>
    <recommendedName>
        <fullName evidence="6">Profilin</fullName>
    </recommendedName>
</protein>
<dbReference type="InterPro" id="IPR005454">
    <property type="entry name" value="Profilin1/2/3_vertebrate"/>
</dbReference>